<protein>
    <submittedName>
        <fullName evidence="1">Ribonuclease/ribotoxin</fullName>
    </submittedName>
</protein>
<dbReference type="Proteomes" id="UP001497680">
    <property type="component" value="Unassembled WGS sequence"/>
</dbReference>
<gene>
    <name evidence="1" type="ORF">F4821DRAFT_105674</name>
</gene>
<sequence>MHFTKAILALAFASAPIGALPVDETGTGSQLFEVRDTTVTCSPKNNKSSVKSFKVGMDYANDQAKKAGFSKGKSGDPHNYGNGDKIEWGVKGCNTKDAQLWEYPIYWDTKKQGGKVQEWKKDDQSSGQDKTPLRVVYIQDNGTHDKRPKVCGVMTHSEVDKDFQGKDFFQKCT</sequence>
<proteinExistence type="predicted"/>
<dbReference type="EMBL" id="MU394307">
    <property type="protein sequence ID" value="KAI6087578.1"/>
    <property type="molecule type" value="Genomic_DNA"/>
</dbReference>
<evidence type="ECO:0000313" key="2">
    <source>
        <dbReference type="Proteomes" id="UP001497680"/>
    </source>
</evidence>
<comment type="caution">
    <text evidence="1">The sequence shown here is derived from an EMBL/GenBank/DDBJ whole genome shotgun (WGS) entry which is preliminary data.</text>
</comment>
<organism evidence="1 2">
    <name type="scientific">Hypoxylon rubiginosum</name>
    <dbReference type="NCBI Taxonomy" id="110542"/>
    <lineage>
        <taxon>Eukaryota</taxon>
        <taxon>Fungi</taxon>
        <taxon>Dikarya</taxon>
        <taxon>Ascomycota</taxon>
        <taxon>Pezizomycotina</taxon>
        <taxon>Sordariomycetes</taxon>
        <taxon>Xylariomycetidae</taxon>
        <taxon>Xylariales</taxon>
        <taxon>Hypoxylaceae</taxon>
        <taxon>Hypoxylon</taxon>
    </lineage>
</organism>
<name>A0ACC0D4T3_9PEZI</name>
<reference evidence="1 2" key="1">
    <citation type="journal article" date="2022" name="New Phytol.">
        <title>Ecological generalism drives hyperdiversity of secondary metabolite gene clusters in xylarialean endophytes.</title>
        <authorList>
            <person name="Franco M.E.E."/>
            <person name="Wisecaver J.H."/>
            <person name="Arnold A.E."/>
            <person name="Ju Y.M."/>
            <person name="Slot J.C."/>
            <person name="Ahrendt S."/>
            <person name="Moore L.P."/>
            <person name="Eastman K.E."/>
            <person name="Scott K."/>
            <person name="Konkel Z."/>
            <person name="Mondo S.J."/>
            <person name="Kuo A."/>
            <person name="Hayes R.D."/>
            <person name="Haridas S."/>
            <person name="Andreopoulos B."/>
            <person name="Riley R."/>
            <person name="LaButti K."/>
            <person name="Pangilinan J."/>
            <person name="Lipzen A."/>
            <person name="Amirebrahimi M."/>
            <person name="Yan J."/>
            <person name="Adam C."/>
            <person name="Keymanesh K."/>
            <person name="Ng V."/>
            <person name="Louie K."/>
            <person name="Northen T."/>
            <person name="Drula E."/>
            <person name="Henrissat B."/>
            <person name="Hsieh H.M."/>
            <person name="Youens-Clark K."/>
            <person name="Lutzoni F."/>
            <person name="Miadlikowska J."/>
            <person name="Eastwood D.C."/>
            <person name="Hamelin R.C."/>
            <person name="Grigoriev I.V."/>
            <person name="U'Ren J.M."/>
        </authorList>
    </citation>
    <scope>NUCLEOTIDE SEQUENCE [LARGE SCALE GENOMIC DNA]</scope>
    <source>
        <strain evidence="1 2">ER1909</strain>
    </source>
</reference>
<keyword evidence="2" id="KW-1185">Reference proteome</keyword>
<accession>A0ACC0D4T3</accession>
<evidence type="ECO:0000313" key="1">
    <source>
        <dbReference type="EMBL" id="KAI6087578.1"/>
    </source>
</evidence>